<keyword evidence="3" id="KW-0812">Transmembrane</keyword>
<keyword evidence="1" id="KW-0732">Signal</keyword>
<evidence type="ECO:0000256" key="2">
    <source>
        <dbReference type="ARBA" id="ARBA00022801"/>
    </source>
</evidence>
<keyword evidence="6" id="KW-1185">Reference proteome</keyword>
<sequence length="369" mass="42446">MRVKEQIIILKIFIAISIPFIAVIIAQLCTNTSYTEISKLSFENEHNPLRLHIIGDFGELHPNTTYNSTLPVKLVAHLMDHRAKVYPISFIISLGDNFYPNLSSVFDPMAHTIMNEIFDLESIKIKPWYLILGNHDYQVDPYDQIEMNKLYAMWNLPDYYYNKTLKIDNGFFVSFIFLDGVVLEGSASERKTKHYEWLEKILEDQAQDPTIKWKFVVNHMAFFSSSTGHADSEPLKQELFPLLYKYKIDIYFAGHSHVMSHFVTEYSSVEPNYTALGKGNYDCSFSTYTPYGTSTNYNKGFAMHEVVQGCGGGDLNLMCTNKTTSMANLIFNSATYGYSELYISSQMVQVSYFNIFNSEPIYSFEIWGN</sequence>
<comment type="caution">
    <text evidence="5">The sequence shown here is derived from an EMBL/GenBank/DDBJ whole genome shotgun (WGS) entry which is preliminary data.</text>
</comment>
<dbReference type="Gene3D" id="3.60.21.10">
    <property type="match status" value="1"/>
</dbReference>
<dbReference type="Proteomes" id="UP000187209">
    <property type="component" value="Unassembled WGS sequence"/>
</dbReference>
<evidence type="ECO:0000256" key="3">
    <source>
        <dbReference type="SAM" id="Phobius"/>
    </source>
</evidence>
<dbReference type="GO" id="GO:0016787">
    <property type="term" value="F:hydrolase activity"/>
    <property type="evidence" value="ECO:0007669"/>
    <property type="project" value="UniProtKB-KW"/>
</dbReference>
<name>A0A1R2BME4_9CILI</name>
<keyword evidence="3" id="KW-0472">Membrane</keyword>
<dbReference type="OrthoDB" id="411211at2759"/>
<evidence type="ECO:0000313" key="5">
    <source>
        <dbReference type="EMBL" id="OMJ77890.1"/>
    </source>
</evidence>
<gene>
    <name evidence="5" type="ORF">SteCoe_22408</name>
</gene>
<evidence type="ECO:0000256" key="1">
    <source>
        <dbReference type="ARBA" id="ARBA00022729"/>
    </source>
</evidence>
<dbReference type="InterPro" id="IPR004843">
    <property type="entry name" value="Calcineurin-like_PHP"/>
</dbReference>
<dbReference type="AlphaFoldDB" id="A0A1R2BME4"/>
<protein>
    <recommendedName>
        <fullName evidence="4">Calcineurin-like phosphoesterase domain-containing protein</fullName>
    </recommendedName>
</protein>
<keyword evidence="2" id="KW-0378">Hydrolase</keyword>
<reference evidence="5 6" key="1">
    <citation type="submission" date="2016-11" db="EMBL/GenBank/DDBJ databases">
        <title>The macronuclear genome of Stentor coeruleus: a giant cell with tiny introns.</title>
        <authorList>
            <person name="Slabodnick M."/>
            <person name="Ruby J.G."/>
            <person name="Reiff S.B."/>
            <person name="Swart E.C."/>
            <person name="Gosai S."/>
            <person name="Prabakaran S."/>
            <person name="Witkowska E."/>
            <person name="Larue G.E."/>
            <person name="Fisher S."/>
            <person name="Freeman R.M."/>
            <person name="Gunawardena J."/>
            <person name="Chu W."/>
            <person name="Stover N.A."/>
            <person name="Gregory B.D."/>
            <person name="Nowacki M."/>
            <person name="Derisi J."/>
            <person name="Roy S.W."/>
            <person name="Marshall W.F."/>
            <person name="Sood P."/>
        </authorList>
    </citation>
    <scope>NUCLEOTIDE SEQUENCE [LARGE SCALE GENOMIC DNA]</scope>
    <source>
        <strain evidence="5">WM001</strain>
    </source>
</reference>
<dbReference type="PANTHER" id="PTHR10161:SF14">
    <property type="entry name" value="TARTRATE-RESISTANT ACID PHOSPHATASE TYPE 5"/>
    <property type="match status" value="1"/>
</dbReference>
<organism evidence="5 6">
    <name type="scientific">Stentor coeruleus</name>
    <dbReference type="NCBI Taxonomy" id="5963"/>
    <lineage>
        <taxon>Eukaryota</taxon>
        <taxon>Sar</taxon>
        <taxon>Alveolata</taxon>
        <taxon>Ciliophora</taxon>
        <taxon>Postciliodesmatophora</taxon>
        <taxon>Heterotrichea</taxon>
        <taxon>Heterotrichida</taxon>
        <taxon>Stentoridae</taxon>
        <taxon>Stentor</taxon>
    </lineage>
</organism>
<dbReference type="PANTHER" id="PTHR10161">
    <property type="entry name" value="TARTRATE-RESISTANT ACID PHOSPHATASE TYPE 5"/>
    <property type="match status" value="1"/>
</dbReference>
<evidence type="ECO:0000259" key="4">
    <source>
        <dbReference type="Pfam" id="PF00149"/>
    </source>
</evidence>
<dbReference type="Pfam" id="PF00149">
    <property type="entry name" value="Metallophos"/>
    <property type="match status" value="1"/>
</dbReference>
<dbReference type="InterPro" id="IPR051558">
    <property type="entry name" value="Metallophosphoesterase_PAP"/>
</dbReference>
<dbReference type="EMBL" id="MPUH01000550">
    <property type="protein sequence ID" value="OMJ77890.1"/>
    <property type="molecule type" value="Genomic_DNA"/>
</dbReference>
<dbReference type="SUPFAM" id="SSF56300">
    <property type="entry name" value="Metallo-dependent phosphatases"/>
    <property type="match status" value="1"/>
</dbReference>
<feature type="domain" description="Calcineurin-like phosphoesterase" evidence="4">
    <location>
        <begin position="77"/>
        <end position="259"/>
    </location>
</feature>
<feature type="transmembrane region" description="Helical" evidence="3">
    <location>
        <begin position="7"/>
        <end position="28"/>
    </location>
</feature>
<keyword evidence="3" id="KW-1133">Transmembrane helix</keyword>
<dbReference type="InterPro" id="IPR029052">
    <property type="entry name" value="Metallo-depent_PP-like"/>
</dbReference>
<evidence type="ECO:0000313" key="6">
    <source>
        <dbReference type="Proteomes" id="UP000187209"/>
    </source>
</evidence>
<proteinExistence type="predicted"/>
<accession>A0A1R2BME4</accession>